<dbReference type="EMBL" id="AP026802">
    <property type="protein sequence ID" value="BDR58895.1"/>
    <property type="molecule type" value="Genomic_DNA"/>
</dbReference>
<sequence length="627" mass="74016">MFLTFREIKILKSLLTSEFVEIEDIMRYCKISLRTAQDELKILKSAIVDWKLPIKIVNQRGKGYTIDYNSQDIPKIKEIKRYCQEYLNQNINHIFQYHSRVPAICRNLFLNNNIYLKIESLAQLLHVSESTIAKDMPYVRKFLAMYELKIQSTPYNGMRIVGTIIAQRSCMVDLFTVYRSSIVPLVENENLQQYRFSNTKIEEIYNRAKKVVLKHHLLISDDGFIRLVKYLLIISYTPELSNFLTKDLCNLQEYKASESLLKLIDSHQSDQEIVALTLFILSNSETQRFSKDRSVWQQLVPEVDKQIHQLIVKMYQAYDLDLSQNDHFKELIYNFSIKYGLKRKYGLYAIEKLYNHKQIVRKLPSSSALASYIIFYLFEWRESDFFDQIYFDFVISVYIFTCHLENEYYPTNILLVNENGKPANDSLIKKLNINHYQIALDQRYLYELSEVDFDKYDYMLISEGIDLDLRNVSIPLIPFNFFLSNDFTINLWENIFAAKRKIGAVSNYLTNTLIVNLNGGETESLEQIYEYVYHQTNYSRKMNFKKFKRMMEVLIYNAIDNSAGTLKYLNVFTNQLLSNMSILFKFEQEFTINGRTVSGIHIIFLNSSKGLLEIKNGDSELRRHFDN</sequence>
<gene>
    <name evidence="4" type="ORF">XA3_13360</name>
</gene>
<dbReference type="InterPro" id="IPR036388">
    <property type="entry name" value="WH-like_DNA-bd_sf"/>
</dbReference>
<dbReference type="Gene3D" id="1.10.10.10">
    <property type="entry name" value="Winged helix-like DNA-binding domain superfamily/Winged helix DNA-binding domain"/>
    <property type="match status" value="1"/>
</dbReference>
<name>A0AAU9D965_9LACO</name>
<evidence type="ECO:0000256" key="2">
    <source>
        <dbReference type="ARBA" id="ARBA00023163"/>
    </source>
</evidence>
<evidence type="ECO:0000259" key="3">
    <source>
        <dbReference type="Pfam" id="PF05043"/>
    </source>
</evidence>
<dbReference type="PANTHER" id="PTHR30185">
    <property type="entry name" value="CRYPTIC BETA-GLUCOSIDE BGL OPERON ANTITERMINATOR"/>
    <property type="match status" value="1"/>
</dbReference>
<keyword evidence="1" id="KW-0805">Transcription regulation</keyword>
<accession>A0AAU9D965</accession>
<evidence type="ECO:0000256" key="1">
    <source>
        <dbReference type="ARBA" id="ARBA00023015"/>
    </source>
</evidence>
<dbReference type="PANTHER" id="PTHR30185:SF18">
    <property type="entry name" value="TRANSCRIPTIONAL REGULATOR MTLR"/>
    <property type="match status" value="1"/>
</dbReference>
<keyword evidence="5" id="KW-1185">Reference proteome</keyword>
<keyword evidence="2" id="KW-0804">Transcription</keyword>
<dbReference type="RefSeq" id="WP_317634721.1">
    <property type="nucleotide sequence ID" value="NZ_AP026802.1"/>
</dbReference>
<dbReference type="AlphaFoldDB" id="A0AAU9D965"/>
<protein>
    <recommendedName>
        <fullName evidence="3">Mga helix-turn-helix domain-containing protein</fullName>
    </recommendedName>
</protein>
<reference evidence="4 5" key="1">
    <citation type="journal article" date="2023" name="Microbiol. Spectr.">
        <title>Symbiosis of Carpenter Bees with Uncharacterized Lactic Acid Bacteria Showing NAD Auxotrophy.</title>
        <authorList>
            <person name="Kawasaki S."/>
            <person name="Ozawa K."/>
            <person name="Mori T."/>
            <person name="Yamamoto A."/>
            <person name="Ito M."/>
            <person name="Ohkuma M."/>
            <person name="Sakamoto M."/>
            <person name="Matsutani M."/>
        </authorList>
    </citation>
    <scope>NUCLEOTIDE SEQUENCE [LARGE SCALE GENOMIC DNA]</scope>
    <source>
        <strain evidence="4 5">XA3</strain>
    </source>
</reference>
<organism evidence="4 5">
    <name type="scientific">Xylocopilactobacillus apicola</name>
    <dbReference type="NCBI Taxonomy" id="2932184"/>
    <lineage>
        <taxon>Bacteria</taxon>
        <taxon>Bacillati</taxon>
        <taxon>Bacillota</taxon>
        <taxon>Bacilli</taxon>
        <taxon>Lactobacillales</taxon>
        <taxon>Lactobacillaceae</taxon>
        <taxon>Xylocopilactobacillus</taxon>
    </lineage>
</organism>
<dbReference type="InterPro" id="IPR007737">
    <property type="entry name" value="Mga_HTH"/>
</dbReference>
<dbReference type="InterPro" id="IPR050661">
    <property type="entry name" value="BglG_antiterminators"/>
</dbReference>
<dbReference type="Pfam" id="PF05043">
    <property type="entry name" value="Mga"/>
    <property type="match status" value="1"/>
</dbReference>
<feature type="domain" description="Mga helix-turn-helix" evidence="3">
    <location>
        <begin position="90"/>
        <end position="175"/>
    </location>
</feature>
<dbReference type="KEGG" id="xap:XA3_13360"/>
<evidence type="ECO:0000313" key="5">
    <source>
        <dbReference type="Proteomes" id="UP001321861"/>
    </source>
</evidence>
<proteinExistence type="predicted"/>
<evidence type="ECO:0000313" key="4">
    <source>
        <dbReference type="EMBL" id="BDR58895.1"/>
    </source>
</evidence>
<dbReference type="Proteomes" id="UP001321861">
    <property type="component" value="Chromosome"/>
</dbReference>